<evidence type="ECO:0000313" key="5">
    <source>
        <dbReference type="Proteomes" id="UP000694405"/>
    </source>
</evidence>
<keyword evidence="5" id="KW-1185">Reference proteome</keyword>
<reference evidence="4" key="2">
    <citation type="submission" date="2025-08" db="UniProtKB">
        <authorList>
            <consortium name="Ensembl"/>
        </authorList>
    </citation>
    <scope>IDENTIFICATION</scope>
</reference>
<dbReference type="Pfam" id="PF21032">
    <property type="entry name" value="PROPPIN"/>
    <property type="match status" value="1"/>
</dbReference>
<evidence type="ECO:0000313" key="4">
    <source>
        <dbReference type="Ensembl" id="ENSMUNP00000030990.1"/>
    </source>
</evidence>
<sequence length="248" mass="27071">RGVNSIRFNQDQSCFCVAMDTGVRIFNVEPLMEKGHLDAEQVGSVALVEMLNRSNLVALVGGGSSPKLPEASVLIWDDAREGKDKLVLEFTFPKPVLGVRMRPDKLVVVLQTRVYVFSFPHNPTKLFEFETRDNPKGLCDLCPSPDKALLVFPGHKCGSLQLVDLGVARPGTSRAPALIGAHQSEVACVALSPSGALVASASRRGTLIRVFCSQSRARLLELRRGSDPACVHCCLCRWNLPQARVQPR</sequence>
<gene>
    <name evidence="4" type="primary">LOC117437403</name>
</gene>
<dbReference type="InterPro" id="IPR015943">
    <property type="entry name" value="WD40/YVTN_repeat-like_dom_sf"/>
</dbReference>
<evidence type="ECO:0000256" key="3">
    <source>
        <dbReference type="ARBA" id="ARBA00025740"/>
    </source>
</evidence>
<dbReference type="InterPro" id="IPR036322">
    <property type="entry name" value="WD40_repeat_dom_sf"/>
</dbReference>
<evidence type="ECO:0000256" key="1">
    <source>
        <dbReference type="ARBA" id="ARBA00022574"/>
    </source>
</evidence>
<accession>A0A8V5GR46</accession>
<dbReference type="Ensembl" id="ENSMUNT00000026993.1">
    <property type="protein sequence ID" value="ENSMUNP00000030990.1"/>
    <property type="gene ID" value="ENSMUNG00000018937.1"/>
</dbReference>
<keyword evidence="2" id="KW-0677">Repeat</keyword>
<keyword evidence="1" id="KW-0853">WD repeat</keyword>
<protein>
    <submittedName>
        <fullName evidence="4">Uncharacterized protein</fullName>
    </submittedName>
</protein>
<dbReference type="Gene3D" id="2.130.10.10">
    <property type="entry name" value="YVTN repeat-like/Quinoprotein amine dehydrogenase"/>
    <property type="match status" value="1"/>
</dbReference>
<reference evidence="4" key="3">
    <citation type="submission" date="2025-09" db="UniProtKB">
        <authorList>
            <consortium name="Ensembl"/>
        </authorList>
    </citation>
    <scope>IDENTIFICATION</scope>
</reference>
<dbReference type="PANTHER" id="PTHR11227">
    <property type="entry name" value="WD-REPEAT PROTEIN INTERACTING WITH PHOSPHOINOSIDES WIPI -RELATED"/>
    <property type="match status" value="1"/>
</dbReference>
<dbReference type="Proteomes" id="UP000694405">
    <property type="component" value="Chromosome 22"/>
</dbReference>
<dbReference type="AlphaFoldDB" id="A0A8V5GR46"/>
<evidence type="ECO:0000256" key="2">
    <source>
        <dbReference type="ARBA" id="ARBA00022737"/>
    </source>
</evidence>
<dbReference type="InterPro" id="IPR048720">
    <property type="entry name" value="PROPPIN"/>
</dbReference>
<comment type="similarity">
    <text evidence="3">Belongs to the WD repeat PROPPIN family.</text>
</comment>
<dbReference type="SUPFAM" id="SSF50978">
    <property type="entry name" value="WD40 repeat-like"/>
    <property type="match status" value="1"/>
</dbReference>
<name>A0A8V5GR46_MELUD</name>
<organism evidence="4 5">
    <name type="scientific">Melopsittacus undulatus</name>
    <name type="common">Budgerigar</name>
    <name type="synonym">Psittacus undulatus</name>
    <dbReference type="NCBI Taxonomy" id="13146"/>
    <lineage>
        <taxon>Eukaryota</taxon>
        <taxon>Metazoa</taxon>
        <taxon>Chordata</taxon>
        <taxon>Craniata</taxon>
        <taxon>Vertebrata</taxon>
        <taxon>Euteleostomi</taxon>
        <taxon>Archelosauria</taxon>
        <taxon>Archosauria</taxon>
        <taxon>Dinosauria</taxon>
        <taxon>Saurischia</taxon>
        <taxon>Theropoda</taxon>
        <taxon>Coelurosauria</taxon>
        <taxon>Aves</taxon>
        <taxon>Neognathae</taxon>
        <taxon>Neoaves</taxon>
        <taxon>Telluraves</taxon>
        <taxon>Australaves</taxon>
        <taxon>Psittaciformes</taxon>
        <taxon>Psittaculidae</taxon>
        <taxon>Melopsittacus</taxon>
    </lineage>
</organism>
<proteinExistence type="inferred from homology"/>
<reference evidence="4" key="1">
    <citation type="submission" date="2020-03" db="EMBL/GenBank/DDBJ databases">
        <title>Melopsittacus undulatus (budgerigar) genome, bMelUnd1, maternal haplotype with Z.</title>
        <authorList>
            <person name="Gedman G."/>
            <person name="Mountcastle J."/>
            <person name="Haase B."/>
            <person name="Formenti G."/>
            <person name="Wright T."/>
            <person name="Apodaca J."/>
            <person name="Pelan S."/>
            <person name="Chow W."/>
            <person name="Rhie A."/>
            <person name="Howe K."/>
            <person name="Fedrigo O."/>
            <person name="Jarvis E.D."/>
        </authorList>
    </citation>
    <scope>NUCLEOTIDE SEQUENCE [LARGE SCALE GENOMIC DNA]</scope>
</reference>